<organism evidence="3 4">
    <name type="scientific">Pseudodesulfovibrio alkaliphilus</name>
    <dbReference type="NCBI Taxonomy" id="2661613"/>
    <lineage>
        <taxon>Bacteria</taxon>
        <taxon>Pseudomonadati</taxon>
        <taxon>Thermodesulfobacteriota</taxon>
        <taxon>Desulfovibrionia</taxon>
        <taxon>Desulfovibrionales</taxon>
        <taxon>Desulfovibrionaceae</taxon>
    </lineage>
</organism>
<dbReference type="Pfam" id="PF22725">
    <property type="entry name" value="GFO_IDH_MocA_C3"/>
    <property type="match status" value="1"/>
</dbReference>
<dbReference type="InterPro" id="IPR055170">
    <property type="entry name" value="GFO_IDH_MocA-like_dom"/>
</dbReference>
<gene>
    <name evidence="3" type="ORF">GKC30_07830</name>
</gene>
<evidence type="ECO:0000259" key="1">
    <source>
        <dbReference type="Pfam" id="PF01408"/>
    </source>
</evidence>
<dbReference type="Gene3D" id="2.160.10.10">
    <property type="entry name" value="Hexapeptide repeat proteins"/>
    <property type="match status" value="1"/>
</dbReference>
<dbReference type="SUPFAM" id="SSF51735">
    <property type="entry name" value="NAD(P)-binding Rossmann-fold domains"/>
    <property type="match status" value="1"/>
</dbReference>
<dbReference type="GO" id="GO:0000166">
    <property type="term" value="F:nucleotide binding"/>
    <property type="evidence" value="ECO:0007669"/>
    <property type="project" value="InterPro"/>
</dbReference>
<dbReference type="Pfam" id="PF01408">
    <property type="entry name" value="GFO_IDH_MocA"/>
    <property type="match status" value="1"/>
</dbReference>
<accession>A0A7K1KND1</accession>
<dbReference type="InterPro" id="IPR051450">
    <property type="entry name" value="Gfo/Idh/MocA_Oxidoreductases"/>
</dbReference>
<feature type="domain" description="Gfo/Idh/MocA-like oxidoreductase N-terminal" evidence="1">
    <location>
        <begin position="7"/>
        <end position="123"/>
    </location>
</feature>
<dbReference type="PANTHER" id="PTHR43377:SF6">
    <property type="entry name" value="GFO_IDH_MOCA-LIKE OXIDOREDUCTASE N-TERMINAL DOMAIN-CONTAINING PROTEIN"/>
    <property type="match status" value="1"/>
</dbReference>
<evidence type="ECO:0000313" key="4">
    <source>
        <dbReference type="Proteomes" id="UP000461162"/>
    </source>
</evidence>
<sequence length="528" mass="58062">MSKESPRLALIGAGYWGKNLVRNFHGLGCLDLICDRSEELLARFREQYPDVETCHAVREALSRDDIDAVAIATPAQFHFEQARDALLAGKHVFVEKPMALREGDVTVLIDLARKRGLTLMVGHLLQYHPVFRALKQLAADGELGRINYIYSNRLNLGKIRREENILWSFAPHDISMILSLAGEEPDSVMATGGNFLHHEIADVTTTHLTFPSGMQAHVFVSWLHPYKEQKLVVVGDKNMALFDDTRPWEEKLLLYPHGIKWTNNIPVPAEAEARKVVVPQDEPLKLECAHFLECVVKGTRPLTDGEEARRVLGVLNNAQKSLDRHGQRVFPAPRNVAGENGPTIHPTAYVDDDTAIGAGTRIWHFSHILSGTTVGANCNIGQNVVIGPNVSVGEGCKIQNNVSVYEGVTLEDGVFCGPSMVFTNVFNPRSHISRRKELKPTLVRRGATLGANCTIVCGNVVGRYAFVGAGAVVTRNVPDYALVVGNSAVQKGWVCRCGARLPEDLTCIECGTRFDQGDTGLKVRGDEA</sequence>
<proteinExistence type="predicted"/>
<dbReference type="Pfam" id="PF14602">
    <property type="entry name" value="Hexapep_2"/>
    <property type="match status" value="1"/>
</dbReference>
<dbReference type="InterPro" id="IPR001451">
    <property type="entry name" value="Hexapep"/>
</dbReference>
<dbReference type="Gene3D" id="3.40.50.720">
    <property type="entry name" value="NAD(P)-binding Rossmann-like Domain"/>
    <property type="match status" value="1"/>
</dbReference>
<evidence type="ECO:0000313" key="3">
    <source>
        <dbReference type="EMBL" id="MUM77537.1"/>
    </source>
</evidence>
<dbReference type="SUPFAM" id="SSF55347">
    <property type="entry name" value="Glyceraldehyde-3-phosphate dehydrogenase-like, C-terminal domain"/>
    <property type="match status" value="1"/>
</dbReference>
<dbReference type="CDD" id="cd03358">
    <property type="entry name" value="LbH_WxcM_N_like"/>
    <property type="match status" value="1"/>
</dbReference>
<reference evidence="3 4" key="1">
    <citation type="submission" date="2019-11" db="EMBL/GenBank/DDBJ databases">
        <title>Pseudodesulfovibrio alkaliphilus, sp. nov., an alkaliphilic sulfate-reducing bacteria from mud volcano of Taman peninsula, Russia.</title>
        <authorList>
            <person name="Frolova A."/>
            <person name="Merkel A.Y."/>
            <person name="Slobodkin A.I."/>
        </authorList>
    </citation>
    <scope>NUCLEOTIDE SEQUENCE [LARGE SCALE GENOMIC DNA]</scope>
    <source>
        <strain evidence="3 4">F-1</strain>
    </source>
</reference>
<dbReference type="Pfam" id="PF00132">
    <property type="entry name" value="Hexapep"/>
    <property type="match status" value="1"/>
</dbReference>
<feature type="domain" description="GFO/IDH/MocA-like oxidoreductase" evidence="2">
    <location>
        <begin position="131"/>
        <end position="239"/>
    </location>
</feature>
<dbReference type="EMBL" id="WODC01000004">
    <property type="protein sequence ID" value="MUM77537.1"/>
    <property type="molecule type" value="Genomic_DNA"/>
</dbReference>
<keyword evidence="4" id="KW-1185">Reference proteome</keyword>
<comment type="caution">
    <text evidence="3">The sequence shown here is derived from an EMBL/GenBank/DDBJ whole genome shotgun (WGS) entry which is preliminary data.</text>
</comment>
<dbReference type="AlphaFoldDB" id="A0A7K1KND1"/>
<dbReference type="RefSeq" id="WP_155933773.1">
    <property type="nucleotide sequence ID" value="NZ_WODC01000004.1"/>
</dbReference>
<dbReference type="Gene3D" id="3.30.360.10">
    <property type="entry name" value="Dihydrodipicolinate Reductase, domain 2"/>
    <property type="match status" value="1"/>
</dbReference>
<dbReference type="InterPro" id="IPR000683">
    <property type="entry name" value="Gfo/Idh/MocA-like_OxRdtase_N"/>
</dbReference>
<dbReference type="SUPFAM" id="SSF51161">
    <property type="entry name" value="Trimeric LpxA-like enzymes"/>
    <property type="match status" value="1"/>
</dbReference>
<dbReference type="InterPro" id="IPR036291">
    <property type="entry name" value="NAD(P)-bd_dom_sf"/>
</dbReference>
<dbReference type="PANTHER" id="PTHR43377">
    <property type="entry name" value="BILIVERDIN REDUCTASE A"/>
    <property type="match status" value="1"/>
</dbReference>
<dbReference type="Proteomes" id="UP000461162">
    <property type="component" value="Unassembled WGS sequence"/>
</dbReference>
<protein>
    <submittedName>
        <fullName evidence="3">Oxidoreductase</fullName>
    </submittedName>
</protein>
<evidence type="ECO:0000259" key="2">
    <source>
        <dbReference type="Pfam" id="PF22725"/>
    </source>
</evidence>
<dbReference type="InterPro" id="IPR011004">
    <property type="entry name" value="Trimer_LpxA-like_sf"/>
</dbReference>
<name>A0A7K1KND1_9BACT</name>